<keyword evidence="7" id="KW-0029">Amino-acid transport</keyword>
<evidence type="ECO:0000256" key="3">
    <source>
        <dbReference type="ARBA" id="ARBA00010072"/>
    </source>
</evidence>
<comment type="function">
    <text evidence="1">Part of the binding-protein-dependent transport system for glutamine; probably responsible for the translocation of the substrate across the membrane.</text>
</comment>
<evidence type="ECO:0000256" key="1">
    <source>
        <dbReference type="ARBA" id="ARBA00003159"/>
    </source>
</evidence>
<dbReference type="SUPFAM" id="SSF53850">
    <property type="entry name" value="Periplasmic binding protein-like II"/>
    <property type="match status" value="1"/>
</dbReference>
<feature type="transmembrane region" description="Helical" evidence="10">
    <location>
        <begin position="479"/>
        <end position="498"/>
    </location>
</feature>
<comment type="similarity">
    <text evidence="3">Belongs to the binding-protein-dependent transport system permease family. HisMQ subfamily.</text>
</comment>
<dbReference type="SUPFAM" id="SSF161098">
    <property type="entry name" value="MetI-like"/>
    <property type="match status" value="1"/>
</dbReference>
<evidence type="ECO:0000256" key="9">
    <source>
        <dbReference type="ARBA" id="ARBA00023136"/>
    </source>
</evidence>
<name>A0A4Y6UAC0_9PROT</name>
<dbReference type="CDD" id="cd13530">
    <property type="entry name" value="PBP2_peptides_like"/>
    <property type="match status" value="1"/>
</dbReference>
<feature type="transmembrane region" description="Helical" evidence="10">
    <location>
        <begin position="349"/>
        <end position="372"/>
    </location>
</feature>
<evidence type="ECO:0000256" key="7">
    <source>
        <dbReference type="ARBA" id="ARBA00022970"/>
    </source>
</evidence>
<dbReference type="EMBL" id="CP038231">
    <property type="protein sequence ID" value="QDH14413.1"/>
    <property type="molecule type" value="Genomic_DNA"/>
</dbReference>
<keyword evidence="4 10" id="KW-0813">Transport</keyword>
<dbReference type="InterPro" id="IPR043429">
    <property type="entry name" value="ArtM/GltK/GlnP/TcyL/YhdX-like"/>
</dbReference>
<dbReference type="SMART" id="SM00062">
    <property type="entry name" value="PBPb"/>
    <property type="match status" value="1"/>
</dbReference>
<dbReference type="PROSITE" id="PS50928">
    <property type="entry name" value="ABC_TM1"/>
    <property type="match status" value="1"/>
</dbReference>
<keyword evidence="6 10" id="KW-0812">Transmembrane</keyword>
<evidence type="ECO:0000256" key="8">
    <source>
        <dbReference type="ARBA" id="ARBA00022989"/>
    </source>
</evidence>
<gene>
    <name evidence="13" type="ORF">E3E12_05480</name>
</gene>
<dbReference type="NCBIfam" id="TIGR01726">
    <property type="entry name" value="HEQRo_perm_3TM"/>
    <property type="match status" value="1"/>
</dbReference>
<sequence>MLALLGAMLAAQPARAELAGVVVPDMATAGQQLPGGHGADDLPWASDGQANVPYVFHDPVHEARIIGFEYDIMKAIGPIMHRKSRFIQNGWDGLIPGLTRGLYAMVVDGIEMTPEHKAAVLFTRPYYVTAERIVLRQDEKGLDSLAALKGHTVGTIKDTAAERMLLTQNPHGVRTYDEETDLFSDLSNGRLDAVLIDQPIALYYLTPSLKMVGAPIGSVAYGIAFAKNEADLRNDVDKALGVLMADGTLHRILARWNLWTSQMADYTGDHTQLDVKPVDYDAYEQAMARIRGSHGWGLVKRYASFLPAVGEGAIMTLAVSILAMALAVGMGLVLALGRRYGPAPVRWASTAYVEVVRGTPLLIQILFIFYGLPSFGIRLSPFTAGVLALGLNYAAYEAENYRAGLMGVPRGQMEAALALNMTPRQALRLVVVPQAFRTVVPVMTNDFIALLKDSSLVSVITLTELTETYVRLSATYYDYVGTGLLIGLAYLLIGLPFVRLAHWAEKRMGKALAPSLEGHH</sequence>
<dbReference type="Pfam" id="PF00497">
    <property type="entry name" value="SBP_bac_3"/>
    <property type="match status" value="1"/>
</dbReference>
<dbReference type="OrthoDB" id="7341446at2"/>
<comment type="subcellular location">
    <subcellularLocation>
        <location evidence="2">Cell inner membrane</location>
        <topology evidence="2">Multi-pass membrane protein</topology>
    </subcellularLocation>
    <subcellularLocation>
        <location evidence="10">Cell membrane</location>
        <topology evidence="10">Multi-pass membrane protein</topology>
    </subcellularLocation>
</comment>
<dbReference type="InterPro" id="IPR001638">
    <property type="entry name" value="Solute-binding_3/MltF_N"/>
</dbReference>
<dbReference type="CDD" id="cd06261">
    <property type="entry name" value="TM_PBP2"/>
    <property type="match status" value="1"/>
</dbReference>
<dbReference type="Pfam" id="PF00528">
    <property type="entry name" value="BPD_transp_1"/>
    <property type="match status" value="1"/>
</dbReference>
<dbReference type="Gene3D" id="3.40.190.10">
    <property type="entry name" value="Periplasmic binding protein-like II"/>
    <property type="match status" value="2"/>
</dbReference>
<dbReference type="PANTHER" id="PTHR30614:SF20">
    <property type="entry name" value="GLUTAMINE TRANSPORT SYSTEM PERMEASE PROTEIN GLNP"/>
    <property type="match status" value="1"/>
</dbReference>
<evidence type="ECO:0000256" key="2">
    <source>
        <dbReference type="ARBA" id="ARBA00004429"/>
    </source>
</evidence>
<keyword evidence="8 10" id="KW-1133">Transmembrane helix</keyword>
<feature type="domain" description="ABC transmembrane type-1" evidence="12">
    <location>
        <begin position="313"/>
        <end position="501"/>
    </location>
</feature>
<dbReference type="Gene3D" id="1.10.3720.10">
    <property type="entry name" value="MetI-like"/>
    <property type="match status" value="1"/>
</dbReference>
<evidence type="ECO:0000256" key="11">
    <source>
        <dbReference type="SAM" id="SignalP"/>
    </source>
</evidence>
<keyword evidence="5" id="KW-1003">Cell membrane</keyword>
<feature type="transmembrane region" description="Helical" evidence="10">
    <location>
        <begin position="313"/>
        <end position="337"/>
    </location>
</feature>
<dbReference type="GO" id="GO:0006865">
    <property type="term" value="P:amino acid transport"/>
    <property type="evidence" value="ECO:0007669"/>
    <property type="project" value="UniProtKB-KW"/>
</dbReference>
<organism evidence="13 14">
    <name type="scientific">Formicincola oecophyllae</name>
    <dbReference type="NCBI Taxonomy" id="2558361"/>
    <lineage>
        <taxon>Bacteria</taxon>
        <taxon>Pseudomonadati</taxon>
        <taxon>Pseudomonadota</taxon>
        <taxon>Alphaproteobacteria</taxon>
        <taxon>Acetobacterales</taxon>
        <taxon>Acetobacteraceae</taxon>
        <taxon>Formicincola</taxon>
    </lineage>
</organism>
<dbReference type="GO" id="GO:0043190">
    <property type="term" value="C:ATP-binding cassette (ABC) transporter complex"/>
    <property type="evidence" value="ECO:0007669"/>
    <property type="project" value="InterPro"/>
</dbReference>
<evidence type="ECO:0000256" key="5">
    <source>
        <dbReference type="ARBA" id="ARBA00022475"/>
    </source>
</evidence>
<proteinExistence type="inferred from homology"/>
<dbReference type="Proteomes" id="UP000318709">
    <property type="component" value="Chromosome"/>
</dbReference>
<dbReference type="InterPro" id="IPR035906">
    <property type="entry name" value="MetI-like_sf"/>
</dbReference>
<dbReference type="InterPro" id="IPR010065">
    <property type="entry name" value="AA_ABC_transptr_permease_3TM"/>
</dbReference>
<feature type="chain" id="PRO_5021475111" evidence="11">
    <location>
        <begin position="17"/>
        <end position="520"/>
    </location>
</feature>
<evidence type="ECO:0000256" key="4">
    <source>
        <dbReference type="ARBA" id="ARBA00022448"/>
    </source>
</evidence>
<reference evidence="13 14" key="1">
    <citation type="submission" date="2019-03" db="EMBL/GenBank/DDBJ databases">
        <title>The complete genome sequence of Swingsia_sp. F3b2 LMG30590(T).</title>
        <authorList>
            <person name="Chua K.-O."/>
            <person name="Chan K.-G."/>
            <person name="See-Too W.-S."/>
        </authorList>
    </citation>
    <scope>NUCLEOTIDE SEQUENCE [LARGE SCALE GENOMIC DNA]</scope>
    <source>
        <strain evidence="13 14">F3b2</strain>
    </source>
</reference>
<feature type="signal peptide" evidence="11">
    <location>
        <begin position="1"/>
        <end position="16"/>
    </location>
</feature>
<keyword evidence="14" id="KW-1185">Reference proteome</keyword>
<evidence type="ECO:0000256" key="6">
    <source>
        <dbReference type="ARBA" id="ARBA00022692"/>
    </source>
</evidence>
<dbReference type="AlphaFoldDB" id="A0A4Y6UAC0"/>
<dbReference type="InterPro" id="IPR000515">
    <property type="entry name" value="MetI-like"/>
</dbReference>
<keyword evidence="11" id="KW-0732">Signal</keyword>
<evidence type="ECO:0000313" key="13">
    <source>
        <dbReference type="EMBL" id="QDH14413.1"/>
    </source>
</evidence>
<accession>A0A4Y6UAC0</accession>
<keyword evidence="9 10" id="KW-0472">Membrane</keyword>
<dbReference type="KEGG" id="swf:E3E12_05480"/>
<protein>
    <submittedName>
        <fullName evidence="13">ABC transporter permease subunit</fullName>
    </submittedName>
</protein>
<evidence type="ECO:0000256" key="10">
    <source>
        <dbReference type="RuleBase" id="RU363032"/>
    </source>
</evidence>
<evidence type="ECO:0000259" key="12">
    <source>
        <dbReference type="PROSITE" id="PS50928"/>
    </source>
</evidence>
<evidence type="ECO:0000313" key="14">
    <source>
        <dbReference type="Proteomes" id="UP000318709"/>
    </source>
</evidence>
<dbReference type="PANTHER" id="PTHR30614">
    <property type="entry name" value="MEMBRANE COMPONENT OF AMINO ACID ABC TRANSPORTER"/>
    <property type="match status" value="1"/>
</dbReference>
<dbReference type="GO" id="GO:0022857">
    <property type="term" value="F:transmembrane transporter activity"/>
    <property type="evidence" value="ECO:0007669"/>
    <property type="project" value="InterPro"/>
</dbReference>